<keyword evidence="2" id="KW-0812">Transmembrane</keyword>
<gene>
    <name evidence="3" type="ORF">J2S11_004210</name>
</gene>
<protein>
    <recommendedName>
        <fullName evidence="5">DUF4129 domain-containing protein</fullName>
    </recommendedName>
</protein>
<comment type="caution">
    <text evidence="3">The sequence shown here is derived from an EMBL/GenBank/DDBJ whole genome shotgun (WGS) entry which is preliminary data.</text>
</comment>
<evidence type="ECO:0000313" key="4">
    <source>
        <dbReference type="Proteomes" id="UP001235840"/>
    </source>
</evidence>
<feature type="coiled-coil region" evidence="1">
    <location>
        <begin position="374"/>
        <end position="401"/>
    </location>
</feature>
<keyword evidence="1" id="KW-0175">Coiled coil</keyword>
<dbReference type="EMBL" id="JAUSTY010000026">
    <property type="protein sequence ID" value="MDQ0168257.1"/>
    <property type="molecule type" value="Genomic_DNA"/>
</dbReference>
<dbReference type="Proteomes" id="UP001235840">
    <property type="component" value="Unassembled WGS sequence"/>
</dbReference>
<accession>A0ABT9W5A6</accession>
<organism evidence="3 4">
    <name type="scientific">Caldalkalibacillus horti</name>
    <dbReference type="NCBI Taxonomy" id="77523"/>
    <lineage>
        <taxon>Bacteria</taxon>
        <taxon>Bacillati</taxon>
        <taxon>Bacillota</taxon>
        <taxon>Bacilli</taxon>
        <taxon>Bacillales</taxon>
        <taxon>Bacillaceae</taxon>
        <taxon>Caldalkalibacillus</taxon>
    </lineage>
</organism>
<evidence type="ECO:0000313" key="3">
    <source>
        <dbReference type="EMBL" id="MDQ0168257.1"/>
    </source>
</evidence>
<evidence type="ECO:0008006" key="5">
    <source>
        <dbReference type="Google" id="ProtNLM"/>
    </source>
</evidence>
<feature type="transmembrane region" description="Helical" evidence="2">
    <location>
        <begin position="167"/>
        <end position="187"/>
    </location>
</feature>
<feature type="transmembrane region" description="Helical" evidence="2">
    <location>
        <begin position="103"/>
        <end position="121"/>
    </location>
</feature>
<feature type="transmembrane region" description="Helical" evidence="2">
    <location>
        <begin position="25"/>
        <end position="42"/>
    </location>
</feature>
<keyword evidence="2" id="KW-1133">Transmembrane helix</keyword>
<name>A0ABT9W5A6_9BACI</name>
<proteinExistence type="predicted"/>
<sequence length="410" mass="48169">MLIFMLLLQTLYALLQLEYLSFESYIWLLVIYLVASLTLRLGEKKNIKTNHLVYILLLLMMLMGLIVNIFHFFILFIITAIPLWRLKLLHEQSFTVEAIVKRFLSFVTLLTILFLFLSIFTHAEVQSIMLPYLWVNLGLLLFGIFYYNYEKVKDSPISFWNWLKNQSFLLCLALAWAGLPIFLPYLMMGVQYVKNFIAFIVMWVLSTKPLQSFMYWLMDLDISLNNDWQSEEDSTGELEEVENILNEAFSSSSVMIVLLLIGVAFVLFCMYLIALNVWIKPRVEQKSAAGKKSTTDRAAEYMGMKNRSRKVNWAKDEVRRLYQDLLIYAQSKGVKITSSHTARTWSMGYEESKEDSALWDSIHTFYEQKRYSDQEVIKQDIEGFKKEINQAKKNLKLAKIEQSRYDRGRE</sequence>
<feature type="transmembrane region" description="Helical" evidence="2">
    <location>
        <begin position="196"/>
        <end position="218"/>
    </location>
</feature>
<evidence type="ECO:0000256" key="1">
    <source>
        <dbReference type="SAM" id="Coils"/>
    </source>
</evidence>
<keyword evidence="4" id="KW-1185">Reference proteome</keyword>
<feature type="transmembrane region" description="Helical" evidence="2">
    <location>
        <begin position="54"/>
        <end position="83"/>
    </location>
</feature>
<feature type="transmembrane region" description="Helical" evidence="2">
    <location>
        <begin position="254"/>
        <end position="279"/>
    </location>
</feature>
<keyword evidence="2" id="KW-0472">Membrane</keyword>
<feature type="transmembrane region" description="Helical" evidence="2">
    <location>
        <begin position="128"/>
        <end position="147"/>
    </location>
</feature>
<reference evidence="3 4" key="1">
    <citation type="submission" date="2023-07" db="EMBL/GenBank/DDBJ databases">
        <title>Genomic Encyclopedia of Type Strains, Phase IV (KMG-IV): sequencing the most valuable type-strain genomes for metagenomic binning, comparative biology and taxonomic classification.</title>
        <authorList>
            <person name="Goeker M."/>
        </authorList>
    </citation>
    <scope>NUCLEOTIDE SEQUENCE [LARGE SCALE GENOMIC DNA]</scope>
    <source>
        <strain evidence="3 4">DSM 12751</strain>
    </source>
</reference>
<evidence type="ECO:0000256" key="2">
    <source>
        <dbReference type="SAM" id="Phobius"/>
    </source>
</evidence>
<dbReference type="RefSeq" id="WP_343834482.1">
    <property type="nucleotide sequence ID" value="NZ_BAAADK010000004.1"/>
</dbReference>